<evidence type="ECO:0000256" key="1">
    <source>
        <dbReference type="ARBA" id="ARBA00006180"/>
    </source>
</evidence>
<dbReference type="GO" id="GO:0019903">
    <property type="term" value="F:protein phosphatase binding"/>
    <property type="evidence" value="ECO:0007669"/>
    <property type="project" value="InterPro"/>
</dbReference>
<feature type="compositionally biased region" description="Polar residues" evidence="2">
    <location>
        <begin position="834"/>
        <end position="851"/>
    </location>
</feature>
<proteinExistence type="inferred from homology"/>
<dbReference type="SUPFAM" id="SSF48371">
    <property type="entry name" value="ARM repeat"/>
    <property type="match status" value="1"/>
</dbReference>
<reference evidence="4" key="1">
    <citation type="journal article" date="2019" name="Plant Biotechnol. J.">
        <title>Genome sequencing of the Australian wild diploid species Gossypium australe highlights disease resistance and delayed gland morphogenesis.</title>
        <authorList>
            <person name="Cai Y."/>
            <person name="Cai X."/>
            <person name="Wang Q."/>
            <person name="Wang P."/>
            <person name="Zhang Y."/>
            <person name="Cai C."/>
            <person name="Xu Y."/>
            <person name="Wang K."/>
            <person name="Zhou Z."/>
            <person name="Wang C."/>
            <person name="Geng S."/>
            <person name="Li B."/>
            <person name="Dong Q."/>
            <person name="Hou Y."/>
            <person name="Wang H."/>
            <person name="Ai P."/>
            <person name="Liu Z."/>
            <person name="Yi F."/>
            <person name="Sun M."/>
            <person name="An G."/>
            <person name="Cheng J."/>
            <person name="Zhang Y."/>
            <person name="Shi Q."/>
            <person name="Xie Y."/>
            <person name="Shi X."/>
            <person name="Chang Y."/>
            <person name="Huang F."/>
            <person name="Chen Y."/>
            <person name="Hong S."/>
            <person name="Mi L."/>
            <person name="Sun Q."/>
            <person name="Zhang L."/>
            <person name="Zhou B."/>
            <person name="Peng R."/>
            <person name="Zhang X."/>
            <person name="Liu F."/>
        </authorList>
    </citation>
    <scope>NUCLEOTIDE SEQUENCE [LARGE SCALE GENOMIC DNA]</scope>
    <source>
        <strain evidence="4">cv. PA1801</strain>
    </source>
</reference>
<sequence>MLAFSLFFHLITSYNQRKRSSKCEVKNKRRSMVKHNYSAVNYMISQESFAIQRPSGINALNRICSLEVPALRKLYVCQWSILCFCFVCFFSLILVCSLREKAQVEQLIQYIVVEPPENADKKQIYKFPSIACEIFTCEVDIILKTLVEDEGLMNLLFSFLNSNHSHGTQLAGYFSRIVICLLLRKTSAFMQYIKIGRKSMVAPLKDACFLVRKRILCISVLNFGGNLLNSLHGHQEIVEMLIDLIGITSIMEVLIRLIGADEHMYASYMESMQWIEETNVLEMIADKFSSSVSSFECLSVPKFVPFFYLEFHRCPSEGLIGGKDDSAEVHANAAETLCAITRFAPPGLAAKITSPNFIGRLFRHALEDSRPKSVLVNSLTVCISLLDPKRLTLGVYHTYNRQISQGSTISANPKTVEGMLENLGEVVYSGNLLKLLDVSSSESTLLTTYGKLQPPLGKHRLKIVEFISVLLMVGSETAEKELIRLSAMQRILNLFFEYPYNNFLHHHVENIILSCLESKNVPLIANLLKECNLLGKILEAEKNCMLGSDPNMPTVSAEGRPSPKIGNIGHLTRISNKLVQLGNGNWDIQAYLQVLYLSYTISHVINSSSTPKLRTSRFLSSNHWDDPRENSEWIDWQKNVLSKRNAIENVYQWACGSAAKPNIMNDFESQARKEMILNEFLQLEWKNIDTPKGNARPTTLQDRTRDSDDDYQDRDYDVTALANNLSQAFRYGIYSNDDTDEVHGSLERDDEDVYFDDESAEVVISSLRLGDDQESGSLFTNSNWFAFEGERGSNDNPTGALPSASPNTEGVGVVNGDGEDDKVVVGKGDDLDDTATSSQVPDVKSEVNSADPSEDSKEAAPNANDEPPKWVEWRETSDGIKASGFAESTIVRNGEVQVKLEEKGSDTDHNPERTAEPSLSSSSDNASEATLEPSVKLTNTNLGPNPPVPSVSGDGNANPLVTNDDETASGIGSASEITKDVKDMATEKDTVN</sequence>
<comment type="similarity">
    <text evidence="1">Belongs to the SAPS family.</text>
</comment>
<protein>
    <submittedName>
        <fullName evidence="3">Serine/threonine-protein phosphatase 6 regulatory subunit 3-like isoform X1</fullName>
    </submittedName>
</protein>
<evidence type="ECO:0000313" key="3">
    <source>
        <dbReference type="EMBL" id="KAA3478700.1"/>
    </source>
</evidence>
<dbReference type="InterPro" id="IPR007587">
    <property type="entry name" value="SAPS"/>
</dbReference>
<feature type="region of interest" description="Disordered" evidence="2">
    <location>
        <begin position="691"/>
        <end position="711"/>
    </location>
</feature>
<gene>
    <name evidence="3" type="ORF">EPI10_019295</name>
</gene>
<evidence type="ECO:0000313" key="4">
    <source>
        <dbReference type="Proteomes" id="UP000325315"/>
    </source>
</evidence>
<feature type="compositionally biased region" description="Basic and acidic residues" evidence="2">
    <location>
        <begin position="866"/>
        <end position="878"/>
    </location>
</feature>
<evidence type="ECO:0000256" key="2">
    <source>
        <dbReference type="SAM" id="MobiDB-lite"/>
    </source>
</evidence>
<dbReference type="EMBL" id="SMMG02000003">
    <property type="protein sequence ID" value="KAA3478700.1"/>
    <property type="molecule type" value="Genomic_DNA"/>
</dbReference>
<name>A0A5B6WAT5_9ROSI</name>
<dbReference type="PANTHER" id="PTHR12634">
    <property type="entry name" value="SIT4 YEAST -ASSOCIATING PROTEIN-RELATED"/>
    <property type="match status" value="1"/>
</dbReference>
<dbReference type="Pfam" id="PF04499">
    <property type="entry name" value="SAPS"/>
    <property type="match status" value="1"/>
</dbReference>
<feature type="compositionally biased region" description="Basic and acidic residues" evidence="2">
    <location>
        <begin position="898"/>
        <end position="915"/>
    </location>
</feature>
<accession>A0A5B6WAT5</accession>
<dbReference type="GO" id="GO:0019888">
    <property type="term" value="F:protein phosphatase regulator activity"/>
    <property type="evidence" value="ECO:0007669"/>
    <property type="project" value="TreeGrafter"/>
</dbReference>
<keyword evidence="4" id="KW-1185">Reference proteome</keyword>
<dbReference type="AlphaFoldDB" id="A0A5B6WAT5"/>
<dbReference type="Proteomes" id="UP000325315">
    <property type="component" value="Unassembled WGS sequence"/>
</dbReference>
<dbReference type="PANTHER" id="PTHR12634:SF37">
    <property type="entry name" value="SIT4 PHOSPHATASE-ASSOCIATED FAMILY PROTEIN"/>
    <property type="match status" value="1"/>
</dbReference>
<organism evidence="3 4">
    <name type="scientific">Gossypium australe</name>
    <dbReference type="NCBI Taxonomy" id="47621"/>
    <lineage>
        <taxon>Eukaryota</taxon>
        <taxon>Viridiplantae</taxon>
        <taxon>Streptophyta</taxon>
        <taxon>Embryophyta</taxon>
        <taxon>Tracheophyta</taxon>
        <taxon>Spermatophyta</taxon>
        <taxon>Magnoliopsida</taxon>
        <taxon>eudicotyledons</taxon>
        <taxon>Gunneridae</taxon>
        <taxon>Pentapetalae</taxon>
        <taxon>rosids</taxon>
        <taxon>malvids</taxon>
        <taxon>Malvales</taxon>
        <taxon>Malvaceae</taxon>
        <taxon>Malvoideae</taxon>
        <taxon>Gossypium</taxon>
    </lineage>
</organism>
<feature type="region of interest" description="Disordered" evidence="2">
    <location>
        <begin position="789"/>
        <end position="992"/>
    </location>
</feature>
<dbReference type="OrthoDB" id="295029at2759"/>
<feature type="compositionally biased region" description="Basic and acidic residues" evidence="2">
    <location>
        <begin position="977"/>
        <end position="992"/>
    </location>
</feature>
<comment type="caution">
    <text evidence="3">The sequence shown here is derived from an EMBL/GenBank/DDBJ whole genome shotgun (WGS) entry which is preliminary data.</text>
</comment>
<dbReference type="InterPro" id="IPR016024">
    <property type="entry name" value="ARM-type_fold"/>
</dbReference>